<protein>
    <submittedName>
        <fullName evidence="1">PQQ-binding-like beta-propeller repeat protein</fullName>
    </submittedName>
</protein>
<dbReference type="Proteomes" id="UP001232536">
    <property type="component" value="Unassembled WGS sequence"/>
</dbReference>
<dbReference type="InterPro" id="IPR011047">
    <property type="entry name" value="Quinoprotein_ADH-like_sf"/>
</dbReference>
<name>A0ABT9DB62_9CELL</name>
<comment type="caution">
    <text evidence="1">The sequence shown here is derived from an EMBL/GenBank/DDBJ whole genome shotgun (WGS) entry which is preliminary data.</text>
</comment>
<organism evidence="1 2">
    <name type="scientific">Actinotalea lenta</name>
    <dbReference type="NCBI Taxonomy" id="3064654"/>
    <lineage>
        <taxon>Bacteria</taxon>
        <taxon>Bacillati</taxon>
        <taxon>Actinomycetota</taxon>
        <taxon>Actinomycetes</taxon>
        <taxon>Micrococcales</taxon>
        <taxon>Cellulomonadaceae</taxon>
        <taxon>Actinotalea</taxon>
    </lineage>
</organism>
<dbReference type="EMBL" id="JAUQYP010000001">
    <property type="protein sequence ID" value="MDO8108091.1"/>
    <property type="molecule type" value="Genomic_DNA"/>
</dbReference>
<gene>
    <name evidence="1" type="ORF">Q6348_12890</name>
</gene>
<proteinExistence type="predicted"/>
<evidence type="ECO:0000313" key="2">
    <source>
        <dbReference type="Proteomes" id="UP001232536"/>
    </source>
</evidence>
<dbReference type="SUPFAM" id="SSF50998">
    <property type="entry name" value="Quinoprotein alcohol dehydrogenase-like"/>
    <property type="match status" value="1"/>
</dbReference>
<dbReference type="RefSeq" id="WP_304601680.1">
    <property type="nucleotide sequence ID" value="NZ_JAUQYP010000001.1"/>
</dbReference>
<accession>A0ABT9DB62</accession>
<sequence>MPGDLIEVELDDELDPLSDGDGRPPRPPWSLRRWAAVTAALATVGAVAVGTGGAVRADLAGRLPVTGLTGDLRIPRHELWRADAGEVLGTVPGVLVTGGADGTGARGLAWQDGSTAWRHDGGRCTLNDVDDVDPVSWRGTEVLPADRSRVVCLGLVSEGQEPSAVILDPVTGRVVGEPDVSDADVGVVALGAHLVGVADSARGGRTVSSWSLLTGSAEWSVTVSAADGGIGSMFAIGDRLVATTLSGRYSFDPATGERIDATATDLTFERRPMRDGGDVATVWAADGFAASAVATGADGTERWSVGGYYLPPSVDDPWSRDVVPVYSSAGALLGVDAATGDVRWRMSGASFPLLQMAGVIALTSVATGEGASPGAVIAVDAATGVVLWRQDTGVDQPRAGAAVSDGARLAVAEHDGGGTRIAVHDLHDGTVVTTWPSALDDPSRLVPLPANRVAQVADGTLVVLGEEAR</sequence>
<dbReference type="Gene3D" id="2.130.10.10">
    <property type="entry name" value="YVTN repeat-like/Quinoprotein amine dehydrogenase"/>
    <property type="match status" value="1"/>
</dbReference>
<evidence type="ECO:0000313" key="1">
    <source>
        <dbReference type="EMBL" id="MDO8108091.1"/>
    </source>
</evidence>
<keyword evidence="2" id="KW-1185">Reference proteome</keyword>
<reference evidence="1 2" key="1">
    <citation type="submission" date="2023-07" db="EMBL/GenBank/DDBJ databases">
        <title>Description of novel actinomycetes strains, isolated from tidal flat sediment.</title>
        <authorList>
            <person name="Lu C."/>
        </authorList>
    </citation>
    <scope>NUCLEOTIDE SEQUENCE [LARGE SCALE GENOMIC DNA]</scope>
    <source>
        <strain evidence="1 2">SYSU T00b441</strain>
    </source>
</reference>
<dbReference type="InterPro" id="IPR015943">
    <property type="entry name" value="WD40/YVTN_repeat-like_dom_sf"/>
</dbReference>